<protein>
    <submittedName>
        <fullName evidence="1">Uncharacterized protein</fullName>
    </submittedName>
</protein>
<reference evidence="1" key="1">
    <citation type="journal article" date="2015" name="Nature">
        <title>Complex archaea that bridge the gap between prokaryotes and eukaryotes.</title>
        <authorList>
            <person name="Spang A."/>
            <person name="Saw J.H."/>
            <person name="Jorgensen S.L."/>
            <person name="Zaremba-Niedzwiedzka K."/>
            <person name="Martijn J."/>
            <person name="Lind A.E."/>
            <person name="van Eijk R."/>
            <person name="Schleper C."/>
            <person name="Guy L."/>
            <person name="Ettema T.J."/>
        </authorList>
    </citation>
    <scope>NUCLEOTIDE SEQUENCE</scope>
</reference>
<evidence type="ECO:0000313" key="1">
    <source>
        <dbReference type="EMBL" id="KKL22506.1"/>
    </source>
</evidence>
<organism evidence="1">
    <name type="scientific">marine sediment metagenome</name>
    <dbReference type="NCBI Taxonomy" id="412755"/>
    <lineage>
        <taxon>unclassified sequences</taxon>
        <taxon>metagenomes</taxon>
        <taxon>ecological metagenomes</taxon>
    </lineage>
</organism>
<name>A0A0F9DXU0_9ZZZZ</name>
<gene>
    <name evidence="1" type="ORF">LCGC14_2434750</name>
</gene>
<proteinExistence type="predicted"/>
<accession>A0A0F9DXU0</accession>
<dbReference type="AlphaFoldDB" id="A0A0F9DXU0"/>
<dbReference type="EMBL" id="LAZR01037323">
    <property type="protein sequence ID" value="KKL22506.1"/>
    <property type="molecule type" value="Genomic_DNA"/>
</dbReference>
<sequence>MPKQKSRRTLHITPEDLIKLRKLQGKIKAITGQEPSLTILIKKIMSPPNFDNFEKEILNRISNKDIIQLKFDKELI</sequence>
<comment type="caution">
    <text evidence="1">The sequence shown here is derived from an EMBL/GenBank/DDBJ whole genome shotgun (WGS) entry which is preliminary data.</text>
</comment>